<keyword evidence="1" id="KW-0863">Zinc-finger</keyword>
<evidence type="ECO:0000313" key="5">
    <source>
        <dbReference type="Proteomes" id="UP000799429"/>
    </source>
</evidence>
<keyword evidence="1" id="KW-0479">Metal-binding</keyword>
<accession>A0A9P4S2T6</accession>
<name>A0A9P4S2T6_9PEZI</name>
<dbReference type="PROSITE" id="PS50158">
    <property type="entry name" value="ZF_CCHC"/>
    <property type="match status" value="1"/>
</dbReference>
<feature type="compositionally biased region" description="Basic and acidic residues" evidence="2">
    <location>
        <begin position="87"/>
        <end position="104"/>
    </location>
</feature>
<dbReference type="OrthoDB" id="4365667at2759"/>
<dbReference type="Proteomes" id="UP000799429">
    <property type="component" value="Unassembled WGS sequence"/>
</dbReference>
<feature type="compositionally biased region" description="Low complexity" evidence="2">
    <location>
        <begin position="109"/>
        <end position="121"/>
    </location>
</feature>
<dbReference type="InterPro" id="IPR001878">
    <property type="entry name" value="Znf_CCHC"/>
</dbReference>
<evidence type="ECO:0000259" key="3">
    <source>
        <dbReference type="PROSITE" id="PS50158"/>
    </source>
</evidence>
<gene>
    <name evidence="4" type="ORF">M501DRAFT_668413</name>
</gene>
<comment type="caution">
    <text evidence="4">The sequence shown here is derived from an EMBL/GenBank/DDBJ whole genome shotgun (WGS) entry which is preliminary data.</text>
</comment>
<dbReference type="AlphaFoldDB" id="A0A9P4S2T6"/>
<evidence type="ECO:0000313" key="4">
    <source>
        <dbReference type="EMBL" id="KAF2834140.1"/>
    </source>
</evidence>
<protein>
    <recommendedName>
        <fullName evidence="3">CCHC-type domain-containing protein</fullName>
    </recommendedName>
</protein>
<evidence type="ECO:0000256" key="2">
    <source>
        <dbReference type="SAM" id="MobiDB-lite"/>
    </source>
</evidence>
<dbReference type="GO" id="GO:0008270">
    <property type="term" value="F:zinc ion binding"/>
    <property type="evidence" value="ECO:0007669"/>
    <property type="project" value="UniProtKB-KW"/>
</dbReference>
<keyword evidence="1" id="KW-0862">Zinc</keyword>
<dbReference type="EMBL" id="MU006130">
    <property type="protein sequence ID" value="KAF2834140.1"/>
    <property type="molecule type" value="Genomic_DNA"/>
</dbReference>
<dbReference type="SMART" id="SM00343">
    <property type="entry name" value="ZnF_C2HC"/>
    <property type="match status" value="1"/>
</dbReference>
<feature type="domain" description="CCHC-type" evidence="3">
    <location>
        <begin position="152"/>
        <end position="166"/>
    </location>
</feature>
<reference evidence="4" key="1">
    <citation type="journal article" date="2020" name="Stud. Mycol.">
        <title>101 Dothideomycetes genomes: a test case for predicting lifestyles and emergence of pathogens.</title>
        <authorList>
            <person name="Haridas S."/>
            <person name="Albert R."/>
            <person name="Binder M."/>
            <person name="Bloem J."/>
            <person name="Labutti K."/>
            <person name="Salamov A."/>
            <person name="Andreopoulos B."/>
            <person name="Baker S."/>
            <person name="Barry K."/>
            <person name="Bills G."/>
            <person name="Bluhm B."/>
            <person name="Cannon C."/>
            <person name="Castanera R."/>
            <person name="Culley D."/>
            <person name="Daum C."/>
            <person name="Ezra D."/>
            <person name="Gonzalez J."/>
            <person name="Henrissat B."/>
            <person name="Kuo A."/>
            <person name="Liang C."/>
            <person name="Lipzen A."/>
            <person name="Lutzoni F."/>
            <person name="Magnuson J."/>
            <person name="Mondo S."/>
            <person name="Nolan M."/>
            <person name="Ohm R."/>
            <person name="Pangilinan J."/>
            <person name="Park H.-J."/>
            <person name="Ramirez L."/>
            <person name="Alfaro M."/>
            <person name="Sun H."/>
            <person name="Tritt A."/>
            <person name="Yoshinaga Y."/>
            <person name="Zwiers L.-H."/>
            <person name="Turgeon B."/>
            <person name="Goodwin S."/>
            <person name="Spatafora J."/>
            <person name="Crous P."/>
            <person name="Grigoriev I."/>
        </authorList>
    </citation>
    <scope>NUCLEOTIDE SEQUENCE</scope>
    <source>
        <strain evidence="4">CBS 101060</strain>
    </source>
</reference>
<proteinExistence type="predicted"/>
<feature type="region of interest" description="Disordered" evidence="2">
    <location>
        <begin position="86"/>
        <end position="136"/>
    </location>
</feature>
<dbReference type="InterPro" id="IPR036875">
    <property type="entry name" value="Znf_CCHC_sf"/>
</dbReference>
<sequence>MYPFLESEEDDVTSIRLMRFLDQIYKDPNRRLKARDELKELRLSRDQWKEELHDRLYDSLRLTMAEAVGNDEISFQKYYSKATTQARELERSGKASKARRESQKRGKPTRTTSTSTTTNRTLYRLGSGGTTPPITPQVTEQTITVRKFTGNCFNCGKAGHSALECRGPKKTTEVKSVQKDEH</sequence>
<evidence type="ECO:0000256" key="1">
    <source>
        <dbReference type="PROSITE-ProRule" id="PRU00047"/>
    </source>
</evidence>
<dbReference type="SUPFAM" id="SSF57756">
    <property type="entry name" value="Retrovirus zinc finger-like domains"/>
    <property type="match status" value="1"/>
</dbReference>
<dbReference type="GO" id="GO:0003676">
    <property type="term" value="F:nucleic acid binding"/>
    <property type="evidence" value="ECO:0007669"/>
    <property type="project" value="InterPro"/>
</dbReference>
<organism evidence="4 5">
    <name type="scientific">Patellaria atrata CBS 101060</name>
    <dbReference type="NCBI Taxonomy" id="1346257"/>
    <lineage>
        <taxon>Eukaryota</taxon>
        <taxon>Fungi</taxon>
        <taxon>Dikarya</taxon>
        <taxon>Ascomycota</taxon>
        <taxon>Pezizomycotina</taxon>
        <taxon>Dothideomycetes</taxon>
        <taxon>Dothideomycetes incertae sedis</taxon>
        <taxon>Patellariales</taxon>
        <taxon>Patellariaceae</taxon>
        <taxon>Patellaria</taxon>
    </lineage>
</organism>
<keyword evidence="5" id="KW-1185">Reference proteome</keyword>